<dbReference type="Gene3D" id="2.40.50.140">
    <property type="entry name" value="Nucleic acid-binding proteins"/>
    <property type="match status" value="1"/>
</dbReference>
<dbReference type="FunFam" id="1.10.10.650:FF:000001">
    <property type="entry name" value="S1 RNA-binding domain 1"/>
    <property type="match status" value="1"/>
</dbReference>
<dbReference type="SUPFAM" id="SSF47781">
    <property type="entry name" value="RuvA domain 2-like"/>
    <property type="match status" value="2"/>
</dbReference>
<dbReference type="CDD" id="cd05685">
    <property type="entry name" value="S1_Tex"/>
    <property type="match status" value="1"/>
</dbReference>
<organism evidence="2 3">
    <name type="scientific">Heliophilum fasciatum</name>
    <dbReference type="NCBI Taxonomy" id="35700"/>
    <lineage>
        <taxon>Bacteria</taxon>
        <taxon>Bacillati</taxon>
        <taxon>Bacillota</taxon>
        <taxon>Clostridia</taxon>
        <taxon>Eubacteriales</taxon>
        <taxon>Heliobacteriaceae</taxon>
        <taxon>Heliophilum</taxon>
    </lineage>
</organism>
<name>A0A4R2RIL8_9FIRM</name>
<gene>
    <name evidence="2" type="ORF">EDD73_11932</name>
</gene>
<evidence type="ECO:0000313" key="2">
    <source>
        <dbReference type="EMBL" id="TCP62684.1"/>
    </source>
</evidence>
<reference evidence="2 3" key="1">
    <citation type="submission" date="2019-03" db="EMBL/GenBank/DDBJ databases">
        <title>Genomic Encyclopedia of Type Strains, Phase IV (KMG-IV): sequencing the most valuable type-strain genomes for metagenomic binning, comparative biology and taxonomic classification.</title>
        <authorList>
            <person name="Goeker M."/>
        </authorList>
    </citation>
    <scope>NUCLEOTIDE SEQUENCE [LARGE SCALE GENOMIC DNA]</scope>
    <source>
        <strain evidence="2 3">DSM 11170</strain>
    </source>
</reference>
<dbReference type="Pfam" id="PF17674">
    <property type="entry name" value="HHH_9"/>
    <property type="match status" value="1"/>
</dbReference>
<comment type="caution">
    <text evidence="2">The sequence shown here is derived from an EMBL/GenBank/DDBJ whole genome shotgun (WGS) entry which is preliminary data.</text>
</comment>
<dbReference type="InterPro" id="IPR037027">
    <property type="entry name" value="YqgF/RNaseH-like_dom_sf"/>
</dbReference>
<dbReference type="FunFam" id="3.30.420.140:FF:000001">
    <property type="entry name" value="RNA-binding transcriptional accessory protein"/>
    <property type="match status" value="1"/>
</dbReference>
<dbReference type="PANTHER" id="PTHR10724:SF10">
    <property type="entry name" value="S1 RNA-BINDING DOMAIN-CONTAINING PROTEIN 1"/>
    <property type="match status" value="1"/>
</dbReference>
<dbReference type="PROSITE" id="PS50126">
    <property type="entry name" value="S1"/>
    <property type="match status" value="1"/>
</dbReference>
<dbReference type="InterPro" id="IPR050437">
    <property type="entry name" value="Ribos_protein_bS1-like"/>
</dbReference>
<dbReference type="InterPro" id="IPR003029">
    <property type="entry name" value="S1_domain"/>
</dbReference>
<dbReference type="InterPro" id="IPR010994">
    <property type="entry name" value="RuvA_2-like"/>
</dbReference>
<dbReference type="InterPro" id="IPR055179">
    <property type="entry name" value="Tex-like_central_region"/>
</dbReference>
<dbReference type="Pfam" id="PF16921">
    <property type="entry name" value="Tex_YqgF"/>
    <property type="match status" value="1"/>
</dbReference>
<dbReference type="Gene3D" id="3.30.420.140">
    <property type="entry name" value="YqgF/RNase H-like domain"/>
    <property type="match status" value="1"/>
</dbReference>
<dbReference type="SMART" id="SM00732">
    <property type="entry name" value="YqgFc"/>
    <property type="match status" value="1"/>
</dbReference>
<dbReference type="InterPro" id="IPR044146">
    <property type="entry name" value="S1_Tex"/>
</dbReference>
<dbReference type="Pfam" id="PF00575">
    <property type="entry name" value="S1"/>
    <property type="match status" value="1"/>
</dbReference>
<dbReference type="InterPro" id="IPR023323">
    <property type="entry name" value="Tex-like_dom_sf"/>
</dbReference>
<dbReference type="Gene3D" id="1.10.3500.10">
    <property type="entry name" value="Tex N-terminal region-like"/>
    <property type="match status" value="1"/>
</dbReference>
<dbReference type="PANTHER" id="PTHR10724">
    <property type="entry name" value="30S RIBOSOMAL PROTEIN S1"/>
    <property type="match status" value="1"/>
</dbReference>
<dbReference type="InterPro" id="IPR012340">
    <property type="entry name" value="NA-bd_OB-fold"/>
</dbReference>
<dbReference type="GO" id="GO:0003729">
    <property type="term" value="F:mRNA binding"/>
    <property type="evidence" value="ECO:0007669"/>
    <property type="project" value="UniProtKB-ARBA"/>
</dbReference>
<dbReference type="Pfam" id="PF09371">
    <property type="entry name" value="Tex_N"/>
    <property type="match status" value="1"/>
</dbReference>
<dbReference type="InterPro" id="IPR023319">
    <property type="entry name" value="Tex-like_HTH_dom_sf"/>
</dbReference>
<dbReference type="EMBL" id="SLXT01000019">
    <property type="protein sequence ID" value="TCP62684.1"/>
    <property type="molecule type" value="Genomic_DNA"/>
</dbReference>
<evidence type="ECO:0000259" key="1">
    <source>
        <dbReference type="PROSITE" id="PS50126"/>
    </source>
</evidence>
<dbReference type="AlphaFoldDB" id="A0A4R2RIL8"/>
<dbReference type="Gene3D" id="1.10.150.310">
    <property type="entry name" value="Tex RuvX-like domain-like"/>
    <property type="match status" value="1"/>
</dbReference>
<proteinExistence type="predicted"/>
<keyword evidence="3" id="KW-1185">Reference proteome</keyword>
<dbReference type="SUPFAM" id="SSF50249">
    <property type="entry name" value="Nucleic acid-binding proteins"/>
    <property type="match status" value="1"/>
</dbReference>
<dbReference type="InterPro" id="IPR041692">
    <property type="entry name" value="HHH_9"/>
</dbReference>
<dbReference type="FunFam" id="2.40.50.140:FF:000051">
    <property type="entry name" value="RNA-binding transcriptional accessory protein"/>
    <property type="match status" value="1"/>
</dbReference>
<dbReference type="InterPro" id="IPR006641">
    <property type="entry name" value="YqgF/RNaseH-like_dom"/>
</dbReference>
<dbReference type="GO" id="GO:0006412">
    <property type="term" value="P:translation"/>
    <property type="evidence" value="ECO:0007669"/>
    <property type="project" value="TreeGrafter"/>
</dbReference>
<dbReference type="InterPro" id="IPR018974">
    <property type="entry name" value="Tex-like_N"/>
</dbReference>
<dbReference type="Gene3D" id="1.10.10.650">
    <property type="entry name" value="RuvA domain 2-like"/>
    <property type="match status" value="1"/>
</dbReference>
<protein>
    <recommendedName>
        <fullName evidence="1">S1 motif domain-containing protein</fullName>
    </recommendedName>
</protein>
<sequence>MEAMPWESPVAPRVAADVEIALPRVQAAIELLDEGNTIPFIARYRKERTMEMDEVQLRALAERLAYVRNLDGRKADVYRLVQEMGKLDDGWVGALKKASSLAEVEDLYRPFRPKRKTRASVAREKGLGPLAEVLLAQVCRTYEPATALLAQNPELLTQAPDVLAAAYVSEERDVADAAAALAGALDIIAEEIADHAEMRRLMREKSRQKGELVVQAVDKAVRGPYEMYYDYRERVARIPAHRTLAINRGEREKVLSVKLEVPVPELQQELRTRWLTRPGAPAASVEAVGRAIDDAYKRLIAPAIERELRAAMTEQGEEQAIKVFAANLRPLLLQQPVRGRVVMGFDPGYRTGCKLAVVDETGKLAEVATIYPHQPQNKRSEAQAKLVKLIERHHVAIVAIGNGTASRESEVLVAETIRDLARPVQYTMVSEAGASVYSASPLAAEEFPELDVSLRSAISIARRLQDPLAELVKIEPKSIGVGQYQHDVEPKRLDQALTGVVEDCVNAVGVDLNTASPSLLSYVAGVKPAIAKNIVAYREAQGRFRKRNQLLKVPRLGPAAYTQCAGFVRIPGGDDPLENTPIHPEAYQAAQKLLQRLGVPAAVLSGSQASPEMVKLRQALAALDIPVVAAELGIGVPTLTDIVAALSRPGRDPREDLPKPSFRTDVLEMKDLQVGMTLTGTVSNVVDFGAFVDIGVKQDGLVHVSQLAERFVRHPLEVVSVGQPVTVRVIGVELERGRISLSMRPAE</sequence>
<dbReference type="SMART" id="SM00316">
    <property type="entry name" value="S1"/>
    <property type="match status" value="1"/>
</dbReference>
<dbReference type="SUPFAM" id="SSF158832">
    <property type="entry name" value="Tex N-terminal region-like"/>
    <property type="match status" value="1"/>
</dbReference>
<dbReference type="Pfam" id="PF12836">
    <property type="entry name" value="HHH_3"/>
    <property type="match status" value="1"/>
</dbReference>
<dbReference type="InterPro" id="IPR012337">
    <property type="entry name" value="RNaseH-like_sf"/>
</dbReference>
<dbReference type="GO" id="GO:0005737">
    <property type="term" value="C:cytoplasm"/>
    <property type="evidence" value="ECO:0007669"/>
    <property type="project" value="UniProtKB-ARBA"/>
</dbReference>
<dbReference type="SUPFAM" id="SSF53098">
    <property type="entry name" value="Ribonuclease H-like"/>
    <property type="match status" value="1"/>
</dbReference>
<dbReference type="FunFam" id="1.10.150.310:FF:000001">
    <property type="entry name" value="RNA-binding transcriptional accessory protein"/>
    <property type="match status" value="1"/>
</dbReference>
<accession>A0A4R2RIL8</accession>
<evidence type="ECO:0000313" key="3">
    <source>
        <dbReference type="Proteomes" id="UP000294813"/>
    </source>
</evidence>
<feature type="domain" description="S1 motif" evidence="1">
    <location>
        <begin position="675"/>
        <end position="744"/>
    </location>
</feature>
<dbReference type="GO" id="GO:0006139">
    <property type="term" value="P:nucleobase-containing compound metabolic process"/>
    <property type="evidence" value="ECO:0007669"/>
    <property type="project" value="InterPro"/>
</dbReference>
<dbReference type="Proteomes" id="UP000294813">
    <property type="component" value="Unassembled WGS sequence"/>
</dbReference>
<dbReference type="GO" id="GO:0003735">
    <property type="term" value="F:structural constituent of ribosome"/>
    <property type="evidence" value="ECO:0007669"/>
    <property type="project" value="TreeGrafter"/>
</dbReference>
<dbReference type="InterPro" id="IPR032639">
    <property type="entry name" value="Tex_YqgF"/>
</dbReference>
<dbReference type="Pfam" id="PF22706">
    <property type="entry name" value="Tex_central_region"/>
    <property type="match status" value="1"/>
</dbReference>